<feature type="domain" description="MotA/TolQ/ExbB proton channel" evidence="8">
    <location>
        <begin position="68"/>
        <end position="186"/>
    </location>
</feature>
<dbReference type="Pfam" id="PF01618">
    <property type="entry name" value="MotA_ExbB"/>
    <property type="match status" value="1"/>
</dbReference>
<evidence type="ECO:0000256" key="5">
    <source>
        <dbReference type="ARBA" id="ARBA00023136"/>
    </source>
</evidence>
<keyword evidence="10" id="KW-1185">Reference proteome</keyword>
<dbReference type="eggNOG" id="COG0811">
    <property type="taxonomic scope" value="Bacteria"/>
</dbReference>
<evidence type="ECO:0000256" key="7">
    <source>
        <dbReference type="SAM" id="Phobius"/>
    </source>
</evidence>
<dbReference type="GO" id="GO:0005886">
    <property type="term" value="C:plasma membrane"/>
    <property type="evidence" value="ECO:0007669"/>
    <property type="project" value="UniProtKB-SubCell"/>
</dbReference>
<evidence type="ECO:0000313" key="9">
    <source>
        <dbReference type="EMBL" id="ACF45617.1"/>
    </source>
</evidence>
<comment type="subcellular location">
    <subcellularLocation>
        <location evidence="1">Cell membrane</location>
        <topology evidence="1">Multi-pass membrane protein</topology>
    </subcellularLocation>
    <subcellularLocation>
        <location evidence="6">Membrane</location>
        <topology evidence="6">Multi-pass membrane protein</topology>
    </subcellularLocation>
</comment>
<dbReference type="PANTHER" id="PTHR30625:SF11">
    <property type="entry name" value="MOTA_TOLQ_EXBB PROTON CHANNEL DOMAIN-CONTAINING PROTEIN"/>
    <property type="match status" value="1"/>
</dbReference>
<keyword evidence="5 7" id="KW-0472">Membrane</keyword>
<dbReference type="AlphaFoldDB" id="B4S5M0"/>
<feature type="transmembrane region" description="Helical" evidence="7">
    <location>
        <begin position="111"/>
        <end position="131"/>
    </location>
</feature>
<dbReference type="RefSeq" id="WP_012505154.1">
    <property type="nucleotide sequence ID" value="NC_011059.1"/>
</dbReference>
<evidence type="ECO:0000256" key="2">
    <source>
        <dbReference type="ARBA" id="ARBA00022475"/>
    </source>
</evidence>
<keyword evidence="6" id="KW-0653">Protein transport</keyword>
<organism evidence="9 10">
    <name type="scientific">Prosthecochloris aestuarii (strain DSM 271 / SK 413)</name>
    <dbReference type="NCBI Taxonomy" id="290512"/>
    <lineage>
        <taxon>Bacteria</taxon>
        <taxon>Pseudomonadati</taxon>
        <taxon>Chlorobiota</taxon>
        <taxon>Chlorobiia</taxon>
        <taxon>Chlorobiales</taxon>
        <taxon>Chlorobiaceae</taxon>
        <taxon>Prosthecochloris</taxon>
    </lineage>
</organism>
<keyword evidence="3 7" id="KW-0812">Transmembrane</keyword>
<keyword evidence="6" id="KW-0813">Transport</keyword>
<reference evidence="9" key="1">
    <citation type="submission" date="2008-06" db="EMBL/GenBank/DDBJ databases">
        <title>Complete sequence of chromosome of Prosthecochloris aestuarii DSM 271.</title>
        <authorList>
            <consortium name="US DOE Joint Genome Institute"/>
            <person name="Lucas S."/>
            <person name="Copeland A."/>
            <person name="Lapidus A."/>
            <person name="Glavina del Rio T."/>
            <person name="Dalin E."/>
            <person name="Tice H."/>
            <person name="Bruce D."/>
            <person name="Goodwin L."/>
            <person name="Pitluck S."/>
            <person name="Schmutz J."/>
            <person name="Larimer F."/>
            <person name="Land M."/>
            <person name="Hauser L."/>
            <person name="Kyrpides N."/>
            <person name="Anderson I."/>
            <person name="Liu Z."/>
            <person name="Li T."/>
            <person name="Zhao F."/>
            <person name="Overmann J."/>
            <person name="Bryant D.A."/>
            <person name="Richardson P."/>
        </authorList>
    </citation>
    <scope>NUCLEOTIDE SEQUENCE [LARGE SCALE GENOMIC DNA]</scope>
    <source>
        <strain evidence="9">DSM 271</strain>
    </source>
</reference>
<evidence type="ECO:0000313" key="10">
    <source>
        <dbReference type="Proteomes" id="UP000002725"/>
    </source>
</evidence>
<evidence type="ECO:0000259" key="8">
    <source>
        <dbReference type="Pfam" id="PF01618"/>
    </source>
</evidence>
<gene>
    <name evidence="9" type="ordered locus">Paes_0561</name>
</gene>
<dbReference type="STRING" id="290512.Paes_0561"/>
<dbReference type="EMBL" id="CP001108">
    <property type="protein sequence ID" value="ACF45617.1"/>
    <property type="molecule type" value="Genomic_DNA"/>
</dbReference>
<evidence type="ECO:0000256" key="4">
    <source>
        <dbReference type="ARBA" id="ARBA00022989"/>
    </source>
</evidence>
<name>B4S5M0_PROA2</name>
<feature type="transmembrane region" description="Helical" evidence="7">
    <location>
        <begin position="151"/>
        <end position="175"/>
    </location>
</feature>
<protein>
    <submittedName>
        <fullName evidence="9">MotA/TolQ/ExbB proton channel</fullName>
    </submittedName>
</protein>
<dbReference type="PANTHER" id="PTHR30625">
    <property type="entry name" value="PROTEIN TOLQ"/>
    <property type="match status" value="1"/>
</dbReference>
<dbReference type="HOGENOM" id="CLU_053325_4_5_10"/>
<sequence length="199" mass="21186">MWDLLNTGGPMMYPLLLGSILVATFALERTIHFFRASSGTPAARQIHALIENGRIENALALAQQSPGPVAAVLEAGLAHAGKNRKELEEEVILVGNREIKRLNQHLDLIELISRTAPLVGILGTVLGMVTAFQNVADAGGSANPAILASGIWEALLTTAAGLSVAIPAMIVHHLLEEKTQSLSFSMKQYATEAIKHLGK</sequence>
<dbReference type="InterPro" id="IPR050790">
    <property type="entry name" value="ExbB/TolQ_transport"/>
</dbReference>
<dbReference type="InterPro" id="IPR002898">
    <property type="entry name" value="MotA_ExbB_proton_chnl"/>
</dbReference>
<accession>B4S5M0</accession>
<dbReference type="Proteomes" id="UP000002725">
    <property type="component" value="Chromosome"/>
</dbReference>
<keyword evidence="4 7" id="KW-1133">Transmembrane helix</keyword>
<feature type="transmembrane region" description="Helical" evidence="7">
    <location>
        <begin position="12"/>
        <end position="28"/>
    </location>
</feature>
<dbReference type="GO" id="GO:0017038">
    <property type="term" value="P:protein import"/>
    <property type="evidence" value="ECO:0007669"/>
    <property type="project" value="TreeGrafter"/>
</dbReference>
<evidence type="ECO:0000256" key="3">
    <source>
        <dbReference type="ARBA" id="ARBA00022692"/>
    </source>
</evidence>
<evidence type="ECO:0000256" key="6">
    <source>
        <dbReference type="RuleBase" id="RU004057"/>
    </source>
</evidence>
<comment type="similarity">
    <text evidence="6">Belongs to the exbB/tolQ family.</text>
</comment>
<keyword evidence="2" id="KW-1003">Cell membrane</keyword>
<evidence type="ECO:0000256" key="1">
    <source>
        <dbReference type="ARBA" id="ARBA00004651"/>
    </source>
</evidence>
<proteinExistence type="inferred from homology"/>
<dbReference type="KEGG" id="paa:Paes_0561"/>